<evidence type="ECO:0000256" key="5">
    <source>
        <dbReference type="ARBA" id="ARBA00022725"/>
    </source>
</evidence>
<keyword evidence="3 10" id="KW-0716">Sensory transduction</keyword>
<comment type="subcellular location">
    <subcellularLocation>
        <location evidence="1 10">Cell membrane</location>
        <topology evidence="1 10">Multi-pass membrane protein</topology>
    </subcellularLocation>
</comment>
<dbReference type="GO" id="GO:0007165">
    <property type="term" value="P:signal transduction"/>
    <property type="evidence" value="ECO:0007669"/>
    <property type="project" value="UniProtKB-KW"/>
</dbReference>
<feature type="transmembrane region" description="Helical" evidence="10">
    <location>
        <begin position="315"/>
        <end position="337"/>
    </location>
</feature>
<proteinExistence type="inferred from homology"/>
<feature type="transmembrane region" description="Helical" evidence="10">
    <location>
        <begin position="140"/>
        <end position="159"/>
    </location>
</feature>
<sequence length="420" mass="49598">MDLESQEKILFEKYLDRTNKFLYVTGMQLKEDIGCNKSLLQLLRHRWFYYFNFFYLTTSIMGQFAWWVEAIITDRSITEITYFMPCVTFCCLGNMKAFYFIKYVHFVNDTVNSLRKVQSLTSEMRKYRNEVEHEMLNNRLWIYNMFTYLTSITTGGALLSFMMGPFLILGVYYYSTGEMLITLPFFLWYPVDQTKLTNWPFLYIHQVWSATITVFKVFGPDNFFATCSTFINIQFHCLRYDIEKIDVGTKNRNKCLIDGGFRLQFEQIIQRHKILIRCVNLLESIFAKSTLFNVATSSLIICVTGFNVTTIENKILMMPFVSFFLMSMLQVVVLCYYGDKIMQYSMEISDAVYNSQWYLADAKVMRDLLFLSIRSRRACKLTAYRFTDLNLNTFGRIMGRSWSYFALLQTVYGGKGFKNN</sequence>
<comment type="similarity">
    <text evidence="10">Belongs to the insect chemoreceptor superfamily. Heteromeric odorant receptor channel (TC 1.A.69) family.</text>
</comment>
<keyword evidence="2" id="KW-1003">Cell membrane</keyword>
<protein>
    <recommendedName>
        <fullName evidence="10">Odorant receptor</fullName>
    </recommendedName>
</protein>
<dbReference type="RefSeq" id="XP_031763339.2">
    <property type="nucleotide sequence ID" value="XM_031907479.2"/>
</dbReference>
<accession>A0A6J3BXA4</accession>
<evidence type="ECO:0000313" key="12">
    <source>
        <dbReference type="RefSeq" id="XP_031763339.2"/>
    </source>
</evidence>
<dbReference type="PANTHER" id="PTHR21137:SF35">
    <property type="entry name" value="ODORANT RECEPTOR 19A-RELATED"/>
    <property type="match status" value="1"/>
</dbReference>
<dbReference type="Pfam" id="PF02949">
    <property type="entry name" value="7tm_6"/>
    <property type="match status" value="1"/>
</dbReference>
<evidence type="ECO:0000256" key="3">
    <source>
        <dbReference type="ARBA" id="ARBA00022606"/>
    </source>
</evidence>
<feature type="transmembrane region" description="Helical" evidence="10">
    <location>
        <begin position="290"/>
        <end position="309"/>
    </location>
</feature>
<dbReference type="KEGG" id="gmw:113523534"/>
<evidence type="ECO:0000256" key="7">
    <source>
        <dbReference type="ARBA" id="ARBA00023136"/>
    </source>
</evidence>
<evidence type="ECO:0000256" key="2">
    <source>
        <dbReference type="ARBA" id="ARBA00022475"/>
    </source>
</evidence>
<keyword evidence="5 10" id="KW-0552">Olfaction</keyword>
<keyword evidence="6 10" id="KW-1133">Transmembrane helix</keyword>
<dbReference type="GO" id="GO:0004984">
    <property type="term" value="F:olfactory receptor activity"/>
    <property type="evidence" value="ECO:0007669"/>
    <property type="project" value="InterPro"/>
</dbReference>
<dbReference type="AlphaFoldDB" id="A0A6J3BXA4"/>
<organism evidence="11 12">
    <name type="scientific">Galleria mellonella</name>
    <name type="common">Greater wax moth</name>
    <dbReference type="NCBI Taxonomy" id="7137"/>
    <lineage>
        <taxon>Eukaryota</taxon>
        <taxon>Metazoa</taxon>
        <taxon>Ecdysozoa</taxon>
        <taxon>Arthropoda</taxon>
        <taxon>Hexapoda</taxon>
        <taxon>Insecta</taxon>
        <taxon>Pterygota</taxon>
        <taxon>Neoptera</taxon>
        <taxon>Endopterygota</taxon>
        <taxon>Lepidoptera</taxon>
        <taxon>Glossata</taxon>
        <taxon>Ditrysia</taxon>
        <taxon>Pyraloidea</taxon>
        <taxon>Pyralidae</taxon>
        <taxon>Galleriinae</taxon>
        <taxon>Galleria</taxon>
    </lineage>
</organism>
<reference evidence="12" key="1">
    <citation type="submission" date="2025-08" db="UniProtKB">
        <authorList>
            <consortium name="RefSeq"/>
        </authorList>
    </citation>
    <scope>IDENTIFICATION</scope>
    <source>
        <tissue evidence="12">Whole larvae</tissue>
    </source>
</reference>
<dbReference type="InParanoid" id="A0A6J3BXA4"/>
<dbReference type="Proteomes" id="UP001652740">
    <property type="component" value="Unplaced"/>
</dbReference>
<dbReference type="GeneID" id="113523534"/>
<evidence type="ECO:0000256" key="9">
    <source>
        <dbReference type="ARBA" id="ARBA00023224"/>
    </source>
</evidence>
<keyword evidence="11" id="KW-1185">Reference proteome</keyword>
<evidence type="ECO:0000256" key="4">
    <source>
        <dbReference type="ARBA" id="ARBA00022692"/>
    </source>
</evidence>
<keyword evidence="8 10" id="KW-0675">Receptor</keyword>
<name>A0A6J3BXA4_GALME</name>
<gene>
    <name evidence="12" type="primary">LOC113523534</name>
</gene>
<dbReference type="InterPro" id="IPR004117">
    <property type="entry name" value="7tm6_olfct_rcpt"/>
</dbReference>
<evidence type="ECO:0000256" key="10">
    <source>
        <dbReference type="RuleBase" id="RU351113"/>
    </source>
</evidence>
<dbReference type="GO" id="GO:0005886">
    <property type="term" value="C:plasma membrane"/>
    <property type="evidence" value="ECO:0007669"/>
    <property type="project" value="UniProtKB-SubCell"/>
</dbReference>
<feature type="transmembrane region" description="Helical" evidence="10">
    <location>
        <begin position="47"/>
        <end position="68"/>
    </location>
</feature>
<evidence type="ECO:0000313" key="11">
    <source>
        <dbReference type="Proteomes" id="UP001652740"/>
    </source>
</evidence>
<keyword evidence="7 10" id="KW-0472">Membrane</keyword>
<dbReference type="GO" id="GO:0005549">
    <property type="term" value="F:odorant binding"/>
    <property type="evidence" value="ECO:0007669"/>
    <property type="project" value="InterPro"/>
</dbReference>
<evidence type="ECO:0000256" key="1">
    <source>
        <dbReference type="ARBA" id="ARBA00004651"/>
    </source>
</evidence>
<comment type="caution">
    <text evidence="10">Lacks conserved residue(s) required for the propagation of feature annotation.</text>
</comment>
<feature type="transmembrane region" description="Helical" evidence="10">
    <location>
        <begin position="166"/>
        <end position="189"/>
    </location>
</feature>
<keyword evidence="4 10" id="KW-0812">Transmembrane</keyword>
<evidence type="ECO:0000256" key="8">
    <source>
        <dbReference type="ARBA" id="ARBA00023170"/>
    </source>
</evidence>
<feature type="transmembrane region" description="Helical" evidence="10">
    <location>
        <begin position="80"/>
        <end position="101"/>
    </location>
</feature>
<dbReference type="PANTHER" id="PTHR21137">
    <property type="entry name" value="ODORANT RECEPTOR"/>
    <property type="match status" value="1"/>
</dbReference>
<keyword evidence="9 10" id="KW-0807">Transducer</keyword>
<evidence type="ECO:0000256" key="6">
    <source>
        <dbReference type="ARBA" id="ARBA00022989"/>
    </source>
</evidence>